<keyword evidence="2" id="KW-0805">Transcription regulation</keyword>
<keyword evidence="4" id="KW-0804">Transcription</keyword>
<dbReference type="PRINTS" id="PR00039">
    <property type="entry name" value="HTHLYSR"/>
</dbReference>
<dbReference type="Pfam" id="PF03466">
    <property type="entry name" value="LysR_substrate"/>
    <property type="match status" value="1"/>
</dbReference>
<comment type="caution">
    <text evidence="6">The sequence shown here is derived from an EMBL/GenBank/DDBJ whole genome shotgun (WGS) entry which is preliminary data.</text>
</comment>
<dbReference type="PROSITE" id="PS50931">
    <property type="entry name" value="HTH_LYSR"/>
    <property type="match status" value="1"/>
</dbReference>
<sequence>MRRLPPLNALQVFEVVARHRSFTCAAEHLCLTQGAVSRQILSLEDYYKFPLFIRGKKGLTLTTEGEMLLPVVREGLARIEETSARLTRQRTDLAMKVPTCIMRWMLPRIMRFQGEHPDLLVQITATWQHDVDFQAEPFDAAIIYGSSPGADVHAVPLFDEQITPVCAPELLNSKPLAQFDDLSQFTLLHPTRDHRDWRQWLDQVGATQVDANMGPSFETLDLATNAAMQGFGIAIGDRTLVDDDLVAKRLVMPFDTVIETGARYYFVYPECVAHQPKVKLFSEWMARNHQPQPAIAPV</sequence>
<dbReference type="SUPFAM" id="SSF46785">
    <property type="entry name" value="Winged helix' DNA-binding domain"/>
    <property type="match status" value="1"/>
</dbReference>
<name>A0A4R5LC80_9BURK</name>
<dbReference type="FunFam" id="1.10.10.10:FF:000001">
    <property type="entry name" value="LysR family transcriptional regulator"/>
    <property type="match status" value="1"/>
</dbReference>
<evidence type="ECO:0000256" key="1">
    <source>
        <dbReference type="ARBA" id="ARBA00009437"/>
    </source>
</evidence>
<dbReference type="GO" id="GO:0003700">
    <property type="term" value="F:DNA-binding transcription factor activity"/>
    <property type="evidence" value="ECO:0007669"/>
    <property type="project" value="InterPro"/>
</dbReference>
<dbReference type="FunFam" id="3.40.190.10:FF:000017">
    <property type="entry name" value="Glycine cleavage system transcriptional activator"/>
    <property type="match status" value="1"/>
</dbReference>
<dbReference type="InterPro" id="IPR036388">
    <property type="entry name" value="WH-like_DNA-bd_sf"/>
</dbReference>
<dbReference type="PANTHER" id="PTHR30537">
    <property type="entry name" value="HTH-TYPE TRANSCRIPTIONAL REGULATOR"/>
    <property type="match status" value="1"/>
</dbReference>
<dbReference type="GO" id="GO:0006351">
    <property type="term" value="P:DNA-templated transcription"/>
    <property type="evidence" value="ECO:0007669"/>
    <property type="project" value="TreeGrafter"/>
</dbReference>
<evidence type="ECO:0000313" key="7">
    <source>
        <dbReference type="Proteomes" id="UP000295606"/>
    </source>
</evidence>
<evidence type="ECO:0000256" key="2">
    <source>
        <dbReference type="ARBA" id="ARBA00023015"/>
    </source>
</evidence>
<dbReference type="Proteomes" id="UP000295606">
    <property type="component" value="Unassembled WGS sequence"/>
</dbReference>
<dbReference type="InterPro" id="IPR058163">
    <property type="entry name" value="LysR-type_TF_proteobact-type"/>
</dbReference>
<dbReference type="PANTHER" id="PTHR30537:SF26">
    <property type="entry name" value="GLYCINE CLEAVAGE SYSTEM TRANSCRIPTIONAL ACTIVATOR"/>
    <property type="match status" value="1"/>
</dbReference>
<dbReference type="InterPro" id="IPR005119">
    <property type="entry name" value="LysR_subst-bd"/>
</dbReference>
<reference evidence="6 7" key="1">
    <citation type="submission" date="2019-03" db="EMBL/GenBank/DDBJ databases">
        <title>Paraburkholderia sp. isolated from native Mimosa gymnas in Guartela State Park, Brazil.</title>
        <authorList>
            <person name="Paulitsch F."/>
            <person name="Hungria M."/>
            <person name="Delamuta J.R.M."/>
            <person name="Ribeiro R.A."/>
            <person name="Dall'Agnol R."/>
            <person name="Silva J.S.B."/>
        </authorList>
    </citation>
    <scope>NUCLEOTIDE SEQUENCE [LARGE SCALE GENOMIC DNA]</scope>
    <source>
        <strain evidence="6 7">CNPSo 3008</strain>
    </source>
</reference>
<comment type="similarity">
    <text evidence="1">Belongs to the LysR transcriptional regulatory family.</text>
</comment>
<dbReference type="InterPro" id="IPR000847">
    <property type="entry name" value="LysR_HTH_N"/>
</dbReference>
<protein>
    <submittedName>
        <fullName evidence="6">LysR family transcriptional regulator</fullName>
    </submittedName>
</protein>
<dbReference type="InterPro" id="IPR036390">
    <property type="entry name" value="WH_DNA-bd_sf"/>
</dbReference>
<evidence type="ECO:0000256" key="4">
    <source>
        <dbReference type="ARBA" id="ARBA00023163"/>
    </source>
</evidence>
<keyword evidence="3" id="KW-0238">DNA-binding</keyword>
<organism evidence="6 7">
    <name type="scientific">Paraburkholderia guartelaensis</name>
    <dbReference type="NCBI Taxonomy" id="2546446"/>
    <lineage>
        <taxon>Bacteria</taxon>
        <taxon>Pseudomonadati</taxon>
        <taxon>Pseudomonadota</taxon>
        <taxon>Betaproteobacteria</taxon>
        <taxon>Burkholderiales</taxon>
        <taxon>Burkholderiaceae</taxon>
        <taxon>Paraburkholderia</taxon>
    </lineage>
</organism>
<dbReference type="Pfam" id="PF00126">
    <property type="entry name" value="HTH_1"/>
    <property type="match status" value="1"/>
</dbReference>
<dbReference type="SUPFAM" id="SSF53850">
    <property type="entry name" value="Periplasmic binding protein-like II"/>
    <property type="match status" value="1"/>
</dbReference>
<feature type="domain" description="HTH lysR-type" evidence="5">
    <location>
        <begin position="5"/>
        <end position="62"/>
    </location>
</feature>
<dbReference type="RefSeq" id="WP_133184940.1">
    <property type="nucleotide sequence ID" value="NZ_SMOD01000017.1"/>
</dbReference>
<dbReference type="CDD" id="cd08432">
    <property type="entry name" value="PBP2_GcdR_TrpI_HvrB_AmpR_like"/>
    <property type="match status" value="1"/>
</dbReference>
<evidence type="ECO:0000259" key="5">
    <source>
        <dbReference type="PROSITE" id="PS50931"/>
    </source>
</evidence>
<dbReference type="GO" id="GO:0043565">
    <property type="term" value="F:sequence-specific DNA binding"/>
    <property type="evidence" value="ECO:0007669"/>
    <property type="project" value="TreeGrafter"/>
</dbReference>
<proteinExistence type="inferred from homology"/>
<accession>A0A4R5LC80</accession>
<dbReference type="Gene3D" id="3.40.190.10">
    <property type="entry name" value="Periplasmic binding protein-like II"/>
    <property type="match status" value="2"/>
</dbReference>
<dbReference type="Gene3D" id="1.10.10.10">
    <property type="entry name" value="Winged helix-like DNA-binding domain superfamily/Winged helix DNA-binding domain"/>
    <property type="match status" value="1"/>
</dbReference>
<gene>
    <name evidence="6" type="ORF">E1N52_22535</name>
</gene>
<dbReference type="AlphaFoldDB" id="A0A4R5LC80"/>
<evidence type="ECO:0000313" key="6">
    <source>
        <dbReference type="EMBL" id="TDG06017.1"/>
    </source>
</evidence>
<evidence type="ECO:0000256" key="3">
    <source>
        <dbReference type="ARBA" id="ARBA00023125"/>
    </source>
</evidence>
<dbReference type="OrthoDB" id="8591238at2"/>
<dbReference type="EMBL" id="SMOD01000017">
    <property type="protein sequence ID" value="TDG06017.1"/>
    <property type="molecule type" value="Genomic_DNA"/>
</dbReference>